<dbReference type="EMBL" id="LWDE02001959">
    <property type="protein sequence ID" value="KAE8238873.1"/>
    <property type="molecule type" value="Genomic_DNA"/>
</dbReference>
<evidence type="ECO:0000313" key="2">
    <source>
        <dbReference type="Proteomes" id="UP000077684"/>
    </source>
</evidence>
<keyword evidence="2" id="KW-1185">Reference proteome</keyword>
<proteinExistence type="predicted"/>
<sequence length="147" mass="16301">MDEKVFYEMMNNFDFTAALEPTASQQVLATLSGDVREALSAAYRTIKTATSAGLRPDFAAIQRDYFHRAPADMQRAVIDALRQYFVRMGAEGPGVLRTPGPLLRLTPADLTCFFALRTPLIFRQSPQLHSVLRTKSPHLIAPAPYSG</sequence>
<dbReference type="AlphaFoldDB" id="A0A8X7SSL3"/>
<accession>A0A8X7SSL3</accession>
<comment type="caution">
    <text evidence="1">The sequence shown here is derived from an EMBL/GenBank/DDBJ whole genome shotgun (WGS) entry which is preliminary data.</text>
</comment>
<reference evidence="1" key="1">
    <citation type="submission" date="2016-04" db="EMBL/GenBank/DDBJ databases">
        <authorList>
            <person name="Nguyen H.D."/>
            <person name="Samba Siva P."/>
            <person name="Cullis J."/>
            <person name="Levesque C.A."/>
            <person name="Hambleton S."/>
        </authorList>
    </citation>
    <scope>NUCLEOTIDE SEQUENCE</scope>
    <source>
        <strain evidence="1">DAOMC 236426</strain>
    </source>
</reference>
<reference evidence="1" key="2">
    <citation type="journal article" date="2019" name="IMA Fungus">
        <title>Genome sequencing and comparison of five Tilletia species to identify candidate genes for the detection of regulated species infecting wheat.</title>
        <authorList>
            <person name="Nguyen H.D.T."/>
            <person name="Sultana T."/>
            <person name="Kesanakurti P."/>
            <person name="Hambleton S."/>
        </authorList>
    </citation>
    <scope>NUCLEOTIDE SEQUENCE</scope>
    <source>
        <strain evidence="1">DAOMC 236426</strain>
    </source>
</reference>
<gene>
    <name evidence="1" type="ORF">A4X06_0g8597</name>
</gene>
<name>A0A8X7SSL3_9BASI</name>
<organism evidence="1 2">
    <name type="scientific">Tilletia controversa</name>
    <name type="common">dwarf bunt fungus</name>
    <dbReference type="NCBI Taxonomy" id="13291"/>
    <lineage>
        <taxon>Eukaryota</taxon>
        <taxon>Fungi</taxon>
        <taxon>Dikarya</taxon>
        <taxon>Basidiomycota</taxon>
        <taxon>Ustilaginomycotina</taxon>
        <taxon>Exobasidiomycetes</taxon>
        <taxon>Tilletiales</taxon>
        <taxon>Tilletiaceae</taxon>
        <taxon>Tilletia</taxon>
    </lineage>
</organism>
<evidence type="ECO:0000313" key="1">
    <source>
        <dbReference type="EMBL" id="KAE8238873.1"/>
    </source>
</evidence>
<dbReference type="Proteomes" id="UP000077684">
    <property type="component" value="Unassembled WGS sequence"/>
</dbReference>
<protein>
    <submittedName>
        <fullName evidence="1">Uncharacterized protein</fullName>
    </submittedName>
</protein>